<gene>
    <name evidence="2" type="ORF">PPL_04537</name>
</gene>
<sequence length="136" mass="16388">MILLPLSIHTKNVIFLDFICIFNQENSPIKVYAYNFININFIYFFIIFRMSLILCSTYQIILYAYDKLFWWSSYYIDSATIFKNKIEDWQSERYQLISTIQGIDRNSRSHIIFEKLIDLFITLINMSVPVFFDLSE</sequence>
<proteinExistence type="predicted"/>
<organism evidence="2 3">
    <name type="scientific">Heterostelium pallidum (strain ATCC 26659 / Pp 5 / PN500)</name>
    <name type="common">Cellular slime mold</name>
    <name type="synonym">Polysphondylium pallidum</name>
    <dbReference type="NCBI Taxonomy" id="670386"/>
    <lineage>
        <taxon>Eukaryota</taxon>
        <taxon>Amoebozoa</taxon>
        <taxon>Evosea</taxon>
        <taxon>Eumycetozoa</taxon>
        <taxon>Dictyostelia</taxon>
        <taxon>Acytosteliales</taxon>
        <taxon>Acytosteliaceae</taxon>
        <taxon>Heterostelium</taxon>
    </lineage>
</organism>
<accession>D3B7U9</accession>
<dbReference type="InParanoid" id="D3B7U9"/>
<dbReference type="AlphaFoldDB" id="D3B7U9"/>
<evidence type="ECO:0000313" key="3">
    <source>
        <dbReference type="Proteomes" id="UP000001396"/>
    </source>
</evidence>
<dbReference type="RefSeq" id="XP_020434959.1">
    <property type="nucleotide sequence ID" value="XM_020575439.1"/>
</dbReference>
<keyword evidence="1" id="KW-0472">Membrane</keyword>
<name>D3B7U9_HETP5</name>
<dbReference type="Proteomes" id="UP000001396">
    <property type="component" value="Unassembled WGS sequence"/>
</dbReference>
<dbReference type="GeneID" id="31360024"/>
<evidence type="ECO:0000256" key="1">
    <source>
        <dbReference type="SAM" id="Phobius"/>
    </source>
</evidence>
<protein>
    <submittedName>
        <fullName evidence="2">Uncharacterized protein</fullName>
    </submittedName>
</protein>
<evidence type="ECO:0000313" key="2">
    <source>
        <dbReference type="EMBL" id="EFA82842.1"/>
    </source>
</evidence>
<comment type="caution">
    <text evidence="2">The sequence shown here is derived from an EMBL/GenBank/DDBJ whole genome shotgun (WGS) entry which is preliminary data.</text>
</comment>
<reference evidence="2 3" key="1">
    <citation type="journal article" date="2011" name="Genome Res.">
        <title>Phylogeny-wide analysis of social amoeba genomes highlights ancient origins for complex intercellular communication.</title>
        <authorList>
            <person name="Heidel A.J."/>
            <person name="Lawal H.M."/>
            <person name="Felder M."/>
            <person name="Schilde C."/>
            <person name="Helps N.R."/>
            <person name="Tunggal B."/>
            <person name="Rivero F."/>
            <person name="John U."/>
            <person name="Schleicher M."/>
            <person name="Eichinger L."/>
            <person name="Platzer M."/>
            <person name="Noegel A.A."/>
            <person name="Schaap P."/>
            <person name="Gloeckner G."/>
        </authorList>
    </citation>
    <scope>NUCLEOTIDE SEQUENCE [LARGE SCALE GENOMIC DNA]</scope>
    <source>
        <strain evidence="3">ATCC 26659 / Pp 5 / PN500</strain>
    </source>
</reference>
<feature type="transmembrane region" description="Helical" evidence="1">
    <location>
        <begin position="41"/>
        <end position="65"/>
    </location>
</feature>
<keyword evidence="1" id="KW-0812">Transmembrane</keyword>
<dbReference type="EMBL" id="ADBJ01000018">
    <property type="protein sequence ID" value="EFA82842.1"/>
    <property type="molecule type" value="Genomic_DNA"/>
</dbReference>
<keyword evidence="3" id="KW-1185">Reference proteome</keyword>
<keyword evidence="1" id="KW-1133">Transmembrane helix</keyword>